<dbReference type="GO" id="GO:0003848">
    <property type="term" value="F:2-amino-4-hydroxy-6-hydroxymethyldihydropteridine diphosphokinase activity"/>
    <property type="evidence" value="ECO:0007669"/>
    <property type="project" value="UniProtKB-EC"/>
</dbReference>
<dbReference type="GO" id="GO:0005524">
    <property type="term" value="F:ATP binding"/>
    <property type="evidence" value="ECO:0007669"/>
    <property type="project" value="UniProtKB-KW"/>
</dbReference>
<dbReference type="GO" id="GO:0046656">
    <property type="term" value="P:folic acid biosynthetic process"/>
    <property type="evidence" value="ECO:0007669"/>
    <property type="project" value="UniProtKB-KW"/>
</dbReference>
<dbReference type="Gene3D" id="3.30.70.560">
    <property type="entry name" value="7,8-Dihydro-6-hydroxymethylpterin-pyrophosphokinase HPPK"/>
    <property type="match status" value="1"/>
</dbReference>
<dbReference type="GO" id="GO:0046654">
    <property type="term" value="P:tetrahydrofolate biosynthetic process"/>
    <property type="evidence" value="ECO:0007669"/>
    <property type="project" value="UniProtKB-UniPathway"/>
</dbReference>
<evidence type="ECO:0000256" key="5">
    <source>
        <dbReference type="ARBA" id="ARBA00022679"/>
    </source>
</evidence>
<evidence type="ECO:0000256" key="4">
    <source>
        <dbReference type="ARBA" id="ARBA00016218"/>
    </source>
</evidence>
<dbReference type="Pfam" id="PF01288">
    <property type="entry name" value="HPPK"/>
    <property type="match status" value="1"/>
</dbReference>
<name>A0A1M4ZMN1_LOKAT</name>
<evidence type="ECO:0000256" key="11">
    <source>
        <dbReference type="ARBA" id="ARBA00029766"/>
    </source>
</evidence>
<dbReference type="OrthoDB" id="9808041at2"/>
<sequence>MDGEIALISLGSNAPNVHDVPASSVLFGSLRLRALFGDPVIESRLFRTPAFPPGIGPDFVNAAVAVRTTRDPDAILSDLHEIERLAARERSVRWGPRTLDLDLLAVGDRILPDRETQQLWRDMPADDQRQRWPDRLILPHPRLQDRAFVLVPLAEVAPTWVHPALGLTVVQMRDALPAATLAGIVPLDGIDRTG</sequence>
<dbReference type="InterPro" id="IPR035907">
    <property type="entry name" value="Hppk_sf"/>
</dbReference>
<organism evidence="14 15">
    <name type="scientific">Loktanella atrilutea</name>
    <dbReference type="NCBI Taxonomy" id="366533"/>
    <lineage>
        <taxon>Bacteria</taxon>
        <taxon>Pseudomonadati</taxon>
        <taxon>Pseudomonadota</taxon>
        <taxon>Alphaproteobacteria</taxon>
        <taxon>Rhodobacterales</taxon>
        <taxon>Roseobacteraceae</taxon>
        <taxon>Loktanella</taxon>
    </lineage>
</organism>
<keyword evidence="6" id="KW-0547">Nucleotide-binding</keyword>
<evidence type="ECO:0000256" key="2">
    <source>
        <dbReference type="ARBA" id="ARBA00005810"/>
    </source>
</evidence>
<evidence type="ECO:0000256" key="7">
    <source>
        <dbReference type="ARBA" id="ARBA00022777"/>
    </source>
</evidence>
<dbReference type="NCBIfam" id="TIGR01498">
    <property type="entry name" value="folK"/>
    <property type="match status" value="1"/>
</dbReference>
<dbReference type="RefSeq" id="WP_072857104.1">
    <property type="nucleotide sequence ID" value="NZ_FQUE01000004.1"/>
</dbReference>
<dbReference type="STRING" id="366533.SAMN05444339_10451"/>
<protein>
    <recommendedName>
        <fullName evidence="4">2-amino-4-hydroxy-6-hydroxymethyldihydropteridine pyrophosphokinase</fullName>
        <ecNumber evidence="3">2.7.6.3</ecNumber>
    </recommendedName>
    <alternativeName>
        <fullName evidence="11">6-hydroxymethyl-7,8-dihydropterin pyrophosphokinase</fullName>
    </alternativeName>
    <alternativeName>
        <fullName evidence="12">7,8-dihydro-6-hydroxymethylpterin-pyrophosphokinase</fullName>
    </alternativeName>
</protein>
<comment type="pathway">
    <text evidence="1">Cofactor biosynthesis; tetrahydrofolate biosynthesis; 2-amino-4-hydroxy-6-hydroxymethyl-7,8-dihydropteridine diphosphate from 7,8-dihydroneopterin triphosphate: step 4/4.</text>
</comment>
<dbReference type="EMBL" id="FQUE01000004">
    <property type="protein sequence ID" value="SHF19303.1"/>
    <property type="molecule type" value="Genomic_DNA"/>
</dbReference>
<dbReference type="GO" id="GO:0016301">
    <property type="term" value="F:kinase activity"/>
    <property type="evidence" value="ECO:0007669"/>
    <property type="project" value="UniProtKB-KW"/>
</dbReference>
<evidence type="ECO:0000256" key="9">
    <source>
        <dbReference type="ARBA" id="ARBA00022909"/>
    </source>
</evidence>
<evidence type="ECO:0000256" key="3">
    <source>
        <dbReference type="ARBA" id="ARBA00013253"/>
    </source>
</evidence>
<keyword evidence="15" id="KW-1185">Reference proteome</keyword>
<evidence type="ECO:0000256" key="1">
    <source>
        <dbReference type="ARBA" id="ARBA00005051"/>
    </source>
</evidence>
<dbReference type="InterPro" id="IPR000550">
    <property type="entry name" value="Hppk"/>
</dbReference>
<dbReference type="CDD" id="cd00483">
    <property type="entry name" value="HPPK"/>
    <property type="match status" value="1"/>
</dbReference>
<accession>A0A1M4ZMN1</accession>
<keyword evidence="7 14" id="KW-0418">Kinase</keyword>
<evidence type="ECO:0000256" key="6">
    <source>
        <dbReference type="ARBA" id="ARBA00022741"/>
    </source>
</evidence>
<dbReference type="PANTHER" id="PTHR43071:SF1">
    <property type="entry name" value="2-AMINO-4-HYDROXY-6-HYDROXYMETHYLDIHYDROPTERIDINE PYROPHOSPHOKINASE"/>
    <property type="match status" value="1"/>
</dbReference>
<keyword evidence="8" id="KW-0067">ATP-binding</keyword>
<evidence type="ECO:0000313" key="14">
    <source>
        <dbReference type="EMBL" id="SHF19303.1"/>
    </source>
</evidence>
<dbReference type="EC" id="2.7.6.3" evidence="3"/>
<evidence type="ECO:0000256" key="8">
    <source>
        <dbReference type="ARBA" id="ARBA00022840"/>
    </source>
</evidence>
<dbReference type="PANTHER" id="PTHR43071">
    <property type="entry name" value="2-AMINO-4-HYDROXY-6-HYDROXYMETHYLDIHYDROPTERIDINE PYROPHOSPHOKINASE"/>
    <property type="match status" value="1"/>
</dbReference>
<proteinExistence type="inferred from homology"/>
<dbReference type="UniPathway" id="UPA00077">
    <property type="reaction ID" value="UER00155"/>
</dbReference>
<dbReference type="SUPFAM" id="SSF55083">
    <property type="entry name" value="6-hydroxymethyl-7,8-dihydropterin pyrophosphokinase, HPPK"/>
    <property type="match status" value="1"/>
</dbReference>
<evidence type="ECO:0000313" key="15">
    <source>
        <dbReference type="Proteomes" id="UP000183987"/>
    </source>
</evidence>
<keyword evidence="9" id="KW-0289">Folate biosynthesis</keyword>
<evidence type="ECO:0000259" key="13">
    <source>
        <dbReference type="PROSITE" id="PS00794"/>
    </source>
</evidence>
<evidence type="ECO:0000256" key="12">
    <source>
        <dbReference type="ARBA" id="ARBA00033413"/>
    </source>
</evidence>
<dbReference type="AlphaFoldDB" id="A0A1M4ZMN1"/>
<dbReference type="PROSITE" id="PS00794">
    <property type="entry name" value="HPPK"/>
    <property type="match status" value="1"/>
</dbReference>
<comment type="function">
    <text evidence="10">Catalyzes the transfer of pyrophosphate from adenosine triphosphate (ATP) to 6-hydroxymethyl-7,8-dihydropterin, an enzymatic step in folate biosynthesis pathway.</text>
</comment>
<evidence type="ECO:0000256" key="10">
    <source>
        <dbReference type="ARBA" id="ARBA00029409"/>
    </source>
</evidence>
<keyword evidence="5" id="KW-0808">Transferase</keyword>
<comment type="similarity">
    <text evidence="2">Belongs to the HPPK family.</text>
</comment>
<feature type="domain" description="7,8-dihydro-6-hydroxymethylpterin-pyrophosphokinase" evidence="13">
    <location>
        <begin position="93"/>
        <end position="104"/>
    </location>
</feature>
<reference evidence="15" key="1">
    <citation type="submission" date="2016-11" db="EMBL/GenBank/DDBJ databases">
        <authorList>
            <person name="Varghese N."/>
            <person name="Submissions S."/>
        </authorList>
    </citation>
    <scope>NUCLEOTIDE SEQUENCE [LARGE SCALE GENOMIC DNA]</scope>
    <source>
        <strain evidence="15">DSM 29326</strain>
    </source>
</reference>
<gene>
    <name evidence="14" type="ORF">SAMN05444339_10451</name>
</gene>
<dbReference type="Proteomes" id="UP000183987">
    <property type="component" value="Unassembled WGS sequence"/>
</dbReference>